<accession>A0A084QJ30</accession>
<evidence type="ECO:0000313" key="12">
    <source>
        <dbReference type="Proteomes" id="UP000028524"/>
    </source>
</evidence>
<dbReference type="InterPro" id="IPR020846">
    <property type="entry name" value="MFS_dom"/>
</dbReference>
<dbReference type="InterPro" id="IPR000555">
    <property type="entry name" value="JAMM/MPN+_dom"/>
</dbReference>
<feature type="compositionally biased region" description="Polar residues" evidence="7">
    <location>
        <begin position="32"/>
        <end position="43"/>
    </location>
</feature>
<keyword evidence="6 8" id="KW-0472">Membrane</keyword>
<dbReference type="Proteomes" id="UP000028524">
    <property type="component" value="Unassembled WGS sequence"/>
</dbReference>
<feature type="transmembrane region" description="Helical" evidence="8">
    <location>
        <begin position="171"/>
        <end position="190"/>
    </location>
</feature>
<evidence type="ECO:0000256" key="4">
    <source>
        <dbReference type="ARBA" id="ARBA00022692"/>
    </source>
</evidence>
<evidence type="ECO:0008006" key="13">
    <source>
        <dbReference type="Google" id="ProtNLM"/>
    </source>
</evidence>
<feature type="transmembrane region" description="Helical" evidence="8">
    <location>
        <begin position="495"/>
        <end position="514"/>
    </location>
</feature>
<dbReference type="GO" id="GO:0008237">
    <property type="term" value="F:metallopeptidase activity"/>
    <property type="evidence" value="ECO:0007669"/>
    <property type="project" value="InterPro"/>
</dbReference>
<keyword evidence="3" id="KW-0813">Transport</keyword>
<gene>
    <name evidence="11" type="ORF">S40285_05725</name>
</gene>
<organism evidence="11 12">
    <name type="scientific">Stachybotrys chlorohalonatus (strain IBT 40285)</name>
    <dbReference type="NCBI Taxonomy" id="1283841"/>
    <lineage>
        <taxon>Eukaryota</taxon>
        <taxon>Fungi</taxon>
        <taxon>Dikarya</taxon>
        <taxon>Ascomycota</taxon>
        <taxon>Pezizomycotina</taxon>
        <taxon>Sordariomycetes</taxon>
        <taxon>Hypocreomycetidae</taxon>
        <taxon>Hypocreales</taxon>
        <taxon>Stachybotryaceae</taxon>
        <taxon>Stachybotrys</taxon>
    </lineage>
</organism>
<dbReference type="Gene3D" id="3.40.140.10">
    <property type="entry name" value="Cytidine Deaminase, domain 2"/>
    <property type="match status" value="1"/>
</dbReference>
<dbReference type="EMBL" id="KL660706">
    <property type="protein sequence ID" value="KFA63965.1"/>
    <property type="molecule type" value="Genomic_DNA"/>
</dbReference>
<keyword evidence="5 8" id="KW-1133">Transmembrane helix</keyword>
<evidence type="ECO:0000256" key="8">
    <source>
        <dbReference type="SAM" id="Phobius"/>
    </source>
</evidence>
<comment type="subcellular location">
    <subcellularLocation>
        <location evidence="1">Membrane</location>
        <topology evidence="1">Multi-pass membrane protein</topology>
    </subcellularLocation>
</comment>
<keyword evidence="12" id="KW-1185">Reference proteome</keyword>
<dbReference type="Pfam" id="PF01398">
    <property type="entry name" value="JAB"/>
    <property type="match status" value="1"/>
</dbReference>
<feature type="transmembrane region" description="Helical" evidence="8">
    <location>
        <begin position="141"/>
        <end position="159"/>
    </location>
</feature>
<comment type="similarity">
    <text evidence="2">Belongs to the peptidase M67A family. CSN6 subfamily.</text>
</comment>
<dbReference type="PROSITE" id="PS50850">
    <property type="entry name" value="MFS"/>
    <property type="match status" value="1"/>
</dbReference>
<dbReference type="PANTHER" id="PTHR23501">
    <property type="entry name" value="MAJOR FACILITATOR SUPERFAMILY"/>
    <property type="match status" value="1"/>
</dbReference>
<dbReference type="CDD" id="cd08063">
    <property type="entry name" value="MPN_CSN6"/>
    <property type="match status" value="1"/>
</dbReference>
<evidence type="ECO:0000256" key="7">
    <source>
        <dbReference type="SAM" id="MobiDB-lite"/>
    </source>
</evidence>
<feature type="transmembrane region" description="Helical" evidence="8">
    <location>
        <begin position="437"/>
        <end position="456"/>
    </location>
</feature>
<reference evidence="11 12" key="1">
    <citation type="journal article" date="2014" name="BMC Genomics">
        <title>Comparative genome sequencing reveals chemotype-specific gene clusters in the toxigenic black mold Stachybotrys.</title>
        <authorList>
            <person name="Semeiks J."/>
            <person name="Borek D."/>
            <person name="Otwinowski Z."/>
            <person name="Grishin N.V."/>
        </authorList>
    </citation>
    <scope>NUCLEOTIDE SEQUENCE [LARGE SCALE GENOMIC DNA]</scope>
    <source>
        <strain evidence="11 12">IBT 40285</strain>
    </source>
</reference>
<feature type="transmembrane region" description="Helical" evidence="8">
    <location>
        <begin position="462"/>
        <end position="483"/>
    </location>
</feature>
<evidence type="ECO:0000256" key="2">
    <source>
        <dbReference type="ARBA" id="ARBA00010893"/>
    </source>
</evidence>
<feature type="transmembrane region" description="Helical" evidence="8">
    <location>
        <begin position="300"/>
        <end position="317"/>
    </location>
</feature>
<dbReference type="AlphaFoldDB" id="A0A084QJ30"/>
<evidence type="ECO:0000256" key="3">
    <source>
        <dbReference type="ARBA" id="ARBA00022448"/>
    </source>
</evidence>
<dbReference type="GO" id="GO:0005886">
    <property type="term" value="C:plasma membrane"/>
    <property type="evidence" value="ECO:0007669"/>
    <property type="project" value="TreeGrafter"/>
</dbReference>
<dbReference type="FunFam" id="1.20.1720.10:FF:000012">
    <property type="entry name" value="MFS toxin efflux pump (AflT)"/>
    <property type="match status" value="1"/>
</dbReference>
<evidence type="ECO:0000313" key="11">
    <source>
        <dbReference type="EMBL" id="KFA63965.1"/>
    </source>
</evidence>
<dbReference type="InterPro" id="IPR011701">
    <property type="entry name" value="MFS"/>
</dbReference>
<evidence type="ECO:0000259" key="9">
    <source>
        <dbReference type="PROSITE" id="PS50249"/>
    </source>
</evidence>
<protein>
    <recommendedName>
        <fullName evidence="13">COP9 signalosome complex subunit 6</fullName>
    </recommendedName>
</protein>
<dbReference type="GO" id="GO:0000338">
    <property type="term" value="P:protein deneddylation"/>
    <property type="evidence" value="ECO:0007669"/>
    <property type="project" value="InterPro"/>
</dbReference>
<dbReference type="PROSITE" id="PS50249">
    <property type="entry name" value="MPN"/>
    <property type="match status" value="1"/>
</dbReference>
<evidence type="ECO:0000259" key="10">
    <source>
        <dbReference type="PROSITE" id="PS50850"/>
    </source>
</evidence>
<dbReference type="PANTHER" id="PTHR23501:SF201">
    <property type="entry name" value="MFS AFLATOXIN EFFLUX PUMP"/>
    <property type="match status" value="1"/>
</dbReference>
<feature type="transmembrane region" description="Helical" evidence="8">
    <location>
        <begin position="256"/>
        <end position="279"/>
    </location>
</feature>
<dbReference type="InterPro" id="IPR024969">
    <property type="entry name" value="EIF3F/CSN6-like_C"/>
</dbReference>
<dbReference type="SUPFAM" id="SSF103473">
    <property type="entry name" value="MFS general substrate transporter"/>
    <property type="match status" value="1"/>
</dbReference>
<evidence type="ECO:0000256" key="6">
    <source>
        <dbReference type="ARBA" id="ARBA00023136"/>
    </source>
</evidence>
<feature type="transmembrane region" description="Helical" evidence="8">
    <location>
        <begin position="369"/>
        <end position="393"/>
    </location>
</feature>
<proteinExistence type="inferred from homology"/>
<sequence>MSITLMRPEKPAEVDCSNNDPQKSKAVCPSIVPQNAESPPTYESETKFDTDAEKKSSQLLVTVSRSIELLEPIAKTPVETPTSLIPALHSQNNENYKPRTLKFWLIILSTLASLFLVALDRTILATAIPSITDEYGSLGDIGWYGSAYMLTTAAFQLLFGRIYRFYDLRWTFLICILVFEVGSIVSGVAPTSPVFILGRAVAGVGAAGIMTGTMMILISMVPLHKRPMCQSLFALVFGFSSVLGPLVGGAFTREATWRWCFYMNLPIGAVVFASLFFFLQTPKRLRLPITFARHIKRLDPLGTMFFIPGVVCLVLALQRGGSAYAWSDWRIILLFAIFSLAMIAFGVIQVLMPEVATVPVHVITQRSMLAGACFSFLLASSMMLCIFYLPLWFQTTHHVDPVESGLYTIPLLLPMAIAGPISGAVTQRTGYYVPSMLLCPCLMIVGEGLLTTFTPATDTPQWIGYQILVGCGLGVGMQTVGLAAQTVLQKPDIPIGVAIGFFTQQLGGAIFVSAGQSILNRFLVARLADLPDLTPTVIVNSGAIELQSLVAVEYSDIVIDAYNDACTTIYQVALVLSCAQLLSSPFNPARAHYIDITMETQPPNPLISSQQSTQVQVVLHPLVLLTISDYITRHTLRQQQGPVVGGLLGQQNGREITIEHAFDCHMREAPEVQGGYLVDSQHFSDRLELMTTVHKDRSLDFVGWYTLLPASGPTNTILAVHNQILEGWNESAILLGFHPEEVLHHSVGSKLPLTIYESNFEVDDPKAEQDGEDKKMDDGEPTLKLKFREVPYSVETDETEMISMNYVASGSGNAAAAAIKDERVSRSVETNSKGKRRLVEGSAATSDAAIEDTALSREEEELVASLTARANAIKMLNSRIKLITAYLEKLPPSYINGESAESDSMETDNTTPSLTVLRQIQALVSRLDLVIPSDRGALEREMQQNTNDVRLIGLLNDLVQGANQARDVTRKFSIIEAAKASQRRNAADYQAPPSFSLPGAGDILA</sequence>
<keyword evidence="4 8" id="KW-0812">Transmembrane</keyword>
<dbReference type="Pfam" id="PF13012">
    <property type="entry name" value="MitMem_reg"/>
    <property type="match status" value="1"/>
</dbReference>
<feature type="transmembrane region" description="Helical" evidence="8">
    <location>
        <begin position="329"/>
        <end position="348"/>
    </location>
</feature>
<dbReference type="CDD" id="cd17502">
    <property type="entry name" value="MFS_Azr1_MDR_like"/>
    <property type="match status" value="1"/>
</dbReference>
<name>A0A084QJ30_STAC4</name>
<dbReference type="HOGENOM" id="CLU_298790_0_0_1"/>
<dbReference type="InterPro" id="IPR037518">
    <property type="entry name" value="MPN"/>
</dbReference>
<feature type="domain" description="MPN" evidence="9">
    <location>
        <begin position="617"/>
        <end position="762"/>
    </location>
</feature>
<dbReference type="FunFam" id="1.20.1250.20:FF:000196">
    <property type="entry name" value="MFS toxin efflux pump (AflT)"/>
    <property type="match status" value="1"/>
</dbReference>
<feature type="region of interest" description="Disordered" evidence="7">
    <location>
        <begin position="1"/>
        <end position="50"/>
    </location>
</feature>
<feature type="transmembrane region" description="Helical" evidence="8">
    <location>
        <begin position="405"/>
        <end position="425"/>
    </location>
</feature>
<dbReference type="Gene3D" id="1.20.1250.20">
    <property type="entry name" value="MFS general substrate transporter like domains"/>
    <property type="match status" value="2"/>
</dbReference>
<evidence type="ECO:0000256" key="5">
    <source>
        <dbReference type="ARBA" id="ARBA00022989"/>
    </source>
</evidence>
<feature type="transmembrane region" description="Helical" evidence="8">
    <location>
        <begin position="103"/>
        <end position="129"/>
    </location>
</feature>
<dbReference type="InParanoid" id="A0A084QJ30"/>
<dbReference type="GO" id="GO:0022857">
    <property type="term" value="F:transmembrane transporter activity"/>
    <property type="evidence" value="ECO:0007669"/>
    <property type="project" value="InterPro"/>
</dbReference>
<dbReference type="InterPro" id="IPR036259">
    <property type="entry name" value="MFS_trans_sf"/>
</dbReference>
<dbReference type="Pfam" id="PF07690">
    <property type="entry name" value="MFS_1"/>
    <property type="match status" value="1"/>
</dbReference>
<dbReference type="InterPro" id="IPR033859">
    <property type="entry name" value="MPN_CSN6"/>
</dbReference>
<evidence type="ECO:0000256" key="1">
    <source>
        <dbReference type="ARBA" id="ARBA00004141"/>
    </source>
</evidence>
<dbReference type="OrthoDB" id="10021397at2759"/>
<feature type="domain" description="Major facilitator superfamily (MFS) profile" evidence="10">
    <location>
        <begin position="106"/>
        <end position="591"/>
    </location>
</feature>
<dbReference type="GO" id="GO:0008180">
    <property type="term" value="C:COP9 signalosome"/>
    <property type="evidence" value="ECO:0007669"/>
    <property type="project" value="InterPro"/>
</dbReference>
<feature type="transmembrane region" description="Helical" evidence="8">
    <location>
        <begin position="196"/>
        <end position="220"/>
    </location>
</feature>
<feature type="transmembrane region" description="Helical" evidence="8">
    <location>
        <begin position="232"/>
        <end position="250"/>
    </location>
</feature>